<dbReference type="EMBL" id="JH687812">
    <property type="protein sequence ID" value="EJD39523.1"/>
    <property type="molecule type" value="Genomic_DNA"/>
</dbReference>
<evidence type="ECO:0000313" key="3">
    <source>
        <dbReference type="Proteomes" id="UP000006514"/>
    </source>
</evidence>
<dbReference type="KEGG" id="adl:AURDEDRAFT_71066"/>
<dbReference type="SUPFAM" id="SSF51197">
    <property type="entry name" value="Clavaminate synthase-like"/>
    <property type="match status" value="1"/>
</dbReference>
<sequence length="226" mass="25434">MRTTMDIPHAPHYRPPPPTTAELEWAELPTVDLSLSNTPEGMEELAKVVKTVMKVHGFFYVINHGATPEFNARMFDIADLAFAATTDADKTAYAASIKEAGSYQGFKARQYWHIDSGVRDEVEIYSSTCVVSHRQCRPGRLSERRAVHRDVRKREHPEVLRPFLPEISAFARFNHLRVLHPLLRLFARAADLPEDAFVNIDNYDAAGETYGKHALMAPTTGSSPML</sequence>
<evidence type="ECO:0000259" key="1">
    <source>
        <dbReference type="Pfam" id="PF14226"/>
    </source>
</evidence>
<name>J0WVT1_AURST</name>
<organism evidence="2 3">
    <name type="scientific">Auricularia subglabra (strain TFB-10046 / SS5)</name>
    <name type="common">White-rot fungus</name>
    <name type="synonym">Auricularia delicata (strain TFB10046)</name>
    <dbReference type="NCBI Taxonomy" id="717982"/>
    <lineage>
        <taxon>Eukaryota</taxon>
        <taxon>Fungi</taxon>
        <taxon>Dikarya</taxon>
        <taxon>Basidiomycota</taxon>
        <taxon>Agaricomycotina</taxon>
        <taxon>Agaricomycetes</taxon>
        <taxon>Auriculariales</taxon>
        <taxon>Auriculariaceae</taxon>
        <taxon>Auricularia</taxon>
    </lineage>
</organism>
<accession>J0WVT1</accession>
<dbReference type="FunCoup" id="J0WVT1">
    <property type="interactions" value="1"/>
</dbReference>
<dbReference type="InterPro" id="IPR027443">
    <property type="entry name" value="IPNS-like_sf"/>
</dbReference>
<dbReference type="Pfam" id="PF14226">
    <property type="entry name" value="DIOX_N"/>
    <property type="match status" value="1"/>
</dbReference>
<dbReference type="Gene3D" id="2.60.120.330">
    <property type="entry name" value="B-lactam Antibiotic, Isopenicillin N Synthase, Chain"/>
    <property type="match status" value="1"/>
</dbReference>
<gene>
    <name evidence="2" type="ORF">AURDEDRAFT_71066</name>
</gene>
<keyword evidence="3" id="KW-1185">Reference proteome</keyword>
<protein>
    <recommendedName>
        <fullName evidence="1">Non-haem dioxygenase N-terminal domain-containing protein</fullName>
    </recommendedName>
</protein>
<proteinExistence type="predicted"/>
<dbReference type="eggNOG" id="KOG0143">
    <property type="taxonomic scope" value="Eukaryota"/>
</dbReference>
<dbReference type="OrthoDB" id="406156at2759"/>
<feature type="domain" description="Non-haem dioxygenase N-terminal" evidence="1">
    <location>
        <begin position="28"/>
        <end position="128"/>
    </location>
</feature>
<dbReference type="Proteomes" id="UP000006514">
    <property type="component" value="Unassembled WGS sequence"/>
</dbReference>
<dbReference type="AlphaFoldDB" id="J0WVT1"/>
<dbReference type="InParanoid" id="J0WVT1"/>
<reference evidence="3" key="1">
    <citation type="journal article" date="2012" name="Science">
        <title>The Paleozoic origin of enzymatic lignin decomposition reconstructed from 31 fungal genomes.</title>
        <authorList>
            <person name="Floudas D."/>
            <person name="Binder M."/>
            <person name="Riley R."/>
            <person name="Barry K."/>
            <person name="Blanchette R.A."/>
            <person name="Henrissat B."/>
            <person name="Martinez A.T."/>
            <person name="Otillar R."/>
            <person name="Spatafora J.W."/>
            <person name="Yadav J.S."/>
            <person name="Aerts A."/>
            <person name="Benoit I."/>
            <person name="Boyd A."/>
            <person name="Carlson A."/>
            <person name="Copeland A."/>
            <person name="Coutinho P.M."/>
            <person name="de Vries R.P."/>
            <person name="Ferreira P."/>
            <person name="Findley K."/>
            <person name="Foster B."/>
            <person name="Gaskell J."/>
            <person name="Glotzer D."/>
            <person name="Gorecki P."/>
            <person name="Heitman J."/>
            <person name="Hesse C."/>
            <person name="Hori C."/>
            <person name="Igarashi K."/>
            <person name="Jurgens J.A."/>
            <person name="Kallen N."/>
            <person name="Kersten P."/>
            <person name="Kohler A."/>
            <person name="Kuees U."/>
            <person name="Kumar T.K.A."/>
            <person name="Kuo A."/>
            <person name="LaButti K."/>
            <person name="Larrondo L.F."/>
            <person name="Lindquist E."/>
            <person name="Ling A."/>
            <person name="Lombard V."/>
            <person name="Lucas S."/>
            <person name="Lundell T."/>
            <person name="Martin R."/>
            <person name="McLaughlin D.J."/>
            <person name="Morgenstern I."/>
            <person name="Morin E."/>
            <person name="Murat C."/>
            <person name="Nagy L.G."/>
            <person name="Nolan M."/>
            <person name="Ohm R.A."/>
            <person name="Patyshakuliyeva A."/>
            <person name="Rokas A."/>
            <person name="Ruiz-Duenas F.J."/>
            <person name="Sabat G."/>
            <person name="Salamov A."/>
            <person name="Samejima M."/>
            <person name="Schmutz J."/>
            <person name="Slot J.C."/>
            <person name="St John F."/>
            <person name="Stenlid J."/>
            <person name="Sun H."/>
            <person name="Sun S."/>
            <person name="Syed K."/>
            <person name="Tsang A."/>
            <person name="Wiebenga A."/>
            <person name="Young D."/>
            <person name="Pisabarro A."/>
            <person name="Eastwood D.C."/>
            <person name="Martin F."/>
            <person name="Cullen D."/>
            <person name="Grigoriev I.V."/>
            <person name="Hibbett D.S."/>
        </authorList>
    </citation>
    <scope>NUCLEOTIDE SEQUENCE [LARGE SCALE GENOMIC DNA]</scope>
    <source>
        <strain evidence="3">TFB10046</strain>
    </source>
</reference>
<dbReference type="OMA" id="TECMFEI"/>
<evidence type="ECO:0000313" key="2">
    <source>
        <dbReference type="EMBL" id="EJD39523.1"/>
    </source>
</evidence>
<dbReference type="InterPro" id="IPR026992">
    <property type="entry name" value="DIOX_N"/>
</dbReference>